<accession>A0A017STQ3</accession>
<proteinExistence type="inferred from homology"/>
<dbReference type="STRING" id="1192034.CAP_1148"/>
<feature type="region of interest" description="Disordered" evidence="2">
    <location>
        <begin position="219"/>
        <end position="263"/>
    </location>
</feature>
<dbReference type="InterPro" id="IPR003488">
    <property type="entry name" value="DprA"/>
</dbReference>
<dbReference type="PANTHER" id="PTHR43022">
    <property type="entry name" value="PROTEIN SMF"/>
    <property type="match status" value="1"/>
</dbReference>
<evidence type="ECO:0000259" key="4">
    <source>
        <dbReference type="Pfam" id="PF17782"/>
    </source>
</evidence>
<dbReference type="SUPFAM" id="SSF102405">
    <property type="entry name" value="MCP/YpsA-like"/>
    <property type="match status" value="1"/>
</dbReference>
<evidence type="ECO:0000256" key="2">
    <source>
        <dbReference type="SAM" id="MobiDB-lite"/>
    </source>
</evidence>
<dbReference type="InterPro" id="IPR057666">
    <property type="entry name" value="DrpA_SLOG"/>
</dbReference>
<evidence type="ECO:0000313" key="6">
    <source>
        <dbReference type="Proteomes" id="UP000019678"/>
    </source>
</evidence>
<evidence type="ECO:0000313" key="5">
    <source>
        <dbReference type="EMBL" id="EYF00137.1"/>
    </source>
</evidence>
<dbReference type="eggNOG" id="COG0758">
    <property type="taxonomic scope" value="Bacteria"/>
</dbReference>
<dbReference type="Gene3D" id="3.40.50.450">
    <property type="match status" value="1"/>
</dbReference>
<dbReference type="Pfam" id="PF17782">
    <property type="entry name" value="WHD_DprA"/>
    <property type="match status" value="1"/>
</dbReference>
<dbReference type="RefSeq" id="WP_044252153.1">
    <property type="nucleotide sequence ID" value="NZ_ASRX01000129.1"/>
</dbReference>
<feature type="domain" description="Smf/DprA SLOG" evidence="3">
    <location>
        <begin position="7"/>
        <end position="216"/>
    </location>
</feature>
<sequence length="336" mass="34283">MTSIRLCPDDPAYPAALRELATARTPEPPTLFLRGDLPTRLGVAIVGTRVASTGALAFTRALAADLGKAGLAIWSGGARGIDAAAHEGALDAGAPTVLVAGGGLAHPYPPEHAPLFHRVLARGGALLARVPDDARPMPHHFLQRNALLAALTAATIVVEAGIESGARSTSAIARKLGRAVLVVPSAPWEPRGAGCLAELDLGAQPITDASHVLAALGRAHPDPSASRASSPRTSSSRAHPPARAPARAPAPMTPALPGLEGLRGSLRAGPSLVDPARFTADEQAILDALDAGATHVDEVCDRTGLGFSRVAAALLTLTLHAVVVEGPAGSFWRTPH</sequence>
<dbReference type="InterPro" id="IPR036388">
    <property type="entry name" value="WH-like_DNA-bd_sf"/>
</dbReference>
<dbReference type="Pfam" id="PF02481">
    <property type="entry name" value="DNA_processg_A"/>
    <property type="match status" value="1"/>
</dbReference>
<reference evidence="5 6" key="1">
    <citation type="submission" date="2013-05" db="EMBL/GenBank/DDBJ databases">
        <title>Genome assembly of Chondromyces apiculatus DSM 436.</title>
        <authorList>
            <person name="Sharma G."/>
            <person name="Khatri I."/>
            <person name="Kaur C."/>
            <person name="Mayilraj S."/>
            <person name="Subramanian S."/>
        </authorList>
    </citation>
    <scope>NUCLEOTIDE SEQUENCE [LARGE SCALE GENOMIC DNA]</scope>
    <source>
        <strain evidence="5 6">DSM 436</strain>
    </source>
</reference>
<dbReference type="PANTHER" id="PTHR43022:SF1">
    <property type="entry name" value="PROTEIN SMF"/>
    <property type="match status" value="1"/>
</dbReference>
<comment type="similarity">
    <text evidence="1">Belongs to the DprA/Smf family.</text>
</comment>
<dbReference type="Gene3D" id="1.10.10.10">
    <property type="entry name" value="Winged helix-like DNA-binding domain superfamily/Winged helix DNA-binding domain"/>
    <property type="match status" value="1"/>
</dbReference>
<dbReference type="EMBL" id="ASRX01000129">
    <property type="protein sequence ID" value="EYF00137.1"/>
    <property type="molecule type" value="Genomic_DNA"/>
</dbReference>
<protein>
    <submittedName>
        <fullName evidence="5">Rossmann fold nucleotide-binding protein Smf possibly involved in DNA uptake</fullName>
    </submittedName>
</protein>
<feature type="compositionally biased region" description="Low complexity" evidence="2">
    <location>
        <begin position="222"/>
        <end position="257"/>
    </location>
</feature>
<dbReference type="InterPro" id="IPR041614">
    <property type="entry name" value="DprA_WH"/>
</dbReference>
<keyword evidence="6" id="KW-1185">Reference proteome</keyword>
<name>A0A017STQ3_9BACT</name>
<dbReference type="OrthoDB" id="9785707at2"/>
<comment type="caution">
    <text evidence="5">The sequence shown here is derived from an EMBL/GenBank/DDBJ whole genome shotgun (WGS) entry which is preliminary data.</text>
</comment>
<evidence type="ECO:0000259" key="3">
    <source>
        <dbReference type="Pfam" id="PF02481"/>
    </source>
</evidence>
<evidence type="ECO:0000256" key="1">
    <source>
        <dbReference type="ARBA" id="ARBA00006525"/>
    </source>
</evidence>
<dbReference type="GO" id="GO:0009294">
    <property type="term" value="P:DNA-mediated transformation"/>
    <property type="evidence" value="ECO:0007669"/>
    <property type="project" value="InterPro"/>
</dbReference>
<organism evidence="5 6">
    <name type="scientific">Chondromyces apiculatus DSM 436</name>
    <dbReference type="NCBI Taxonomy" id="1192034"/>
    <lineage>
        <taxon>Bacteria</taxon>
        <taxon>Pseudomonadati</taxon>
        <taxon>Myxococcota</taxon>
        <taxon>Polyangia</taxon>
        <taxon>Polyangiales</taxon>
        <taxon>Polyangiaceae</taxon>
        <taxon>Chondromyces</taxon>
    </lineage>
</organism>
<dbReference type="AlphaFoldDB" id="A0A017STQ3"/>
<feature type="domain" description="DprA winged helix" evidence="4">
    <location>
        <begin position="279"/>
        <end position="328"/>
    </location>
</feature>
<dbReference type="Proteomes" id="UP000019678">
    <property type="component" value="Unassembled WGS sequence"/>
</dbReference>
<gene>
    <name evidence="5" type="ORF">CAP_1148</name>
</gene>